<dbReference type="NCBIfam" id="NF009119">
    <property type="entry name" value="PRK12470.1"/>
    <property type="match status" value="1"/>
</dbReference>
<keyword evidence="7" id="KW-1185">Reference proteome</keyword>
<evidence type="ECO:0000256" key="3">
    <source>
        <dbReference type="ARBA" id="ARBA00012922"/>
    </source>
</evidence>
<evidence type="ECO:0000259" key="5">
    <source>
        <dbReference type="Pfam" id="PF01425"/>
    </source>
</evidence>
<evidence type="ECO:0000313" key="7">
    <source>
        <dbReference type="Proteomes" id="UP001595696"/>
    </source>
</evidence>
<dbReference type="SUPFAM" id="SSF75304">
    <property type="entry name" value="Amidase signature (AS) enzymes"/>
    <property type="match status" value="1"/>
</dbReference>
<dbReference type="PROSITE" id="PS00571">
    <property type="entry name" value="AMIDASES"/>
    <property type="match status" value="1"/>
</dbReference>
<keyword evidence="6" id="KW-0378">Hydrolase</keyword>
<dbReference type="PANTHER" id="PTHR11895">
    <property type="entry name" value="TRANSAMIDASE"/>
    <property type="match status" value="1"/>
</dbReference>
<reference evidence="7" key="1">
    <citation type="journal article" date="2019" name="Int. J. Syst. Evol. Microbiol.">
        <title>The Global Catalogue of Microorganisms (GCM) 10K type strain sequencing project: providing services to taxonomists for standard genome sequencing and annotation.</title>
        <authorList>
            <consortium name="The Broad Institute Genomics Platform"/>
            <consortium name="The Broad Institute Genome Sequencing Center for Infectious Disease"/>
            <person name="Wu L."/>
            <person name="Ma J."/>
        </authorList>
    </citation>
    <scope>NUCLEOTIDE SEQUENCE [LARGE SCALE GENOMIC DNA]</scope>
    <source>
        <strain evidence="7">CGMCC 4.7330</strain>
    </source>
</reference>
<dbReference type="Pfam" id="PF01425">
    <property type="entry name" value="Amidase"/>
    <property type="match status" value="1"/>
</dbReference>
<dbReference type="InterPro" id="IPR020556">
    <property type="entry name" value="Amidase_CS"/>
</dbReference>
<name>A0ABV8DXH5_9NOCA</name>
<dbReference type="InterPro" id="IPR036928">
    <property type="entry name" value="AS_sf"/>
</dbReference>
<dbReference type="EMBL" id="JBHSAX010000019">
    <property type="protein sequence ID" value="MFC3964843.1"/>
    <property type="molecule type" value="Genomic_DNA"/>
</dbReference>
<comment type="catalytic activity">
    <reaction evidence="1">
        <text>a monocarboxylic acid amide + H2O = a monocarboxylate + NH4(+)</text>
        <dbReference type="Rhea" id="RHEA:12020"/>
        <dbReference type="ChEBI" id="CHEBI:15377"/>
        <dbReference type="ChEBI" id="CHEBI:28938"/>
        <dbReference type="ChEBI" id="CHEBI:35757"/>
        <dbReference type="ChEBI" id="CHEBI:83628"/>
        <dbReference type="EC" id="3.5.1.4"/>
    </reaction>
</comment>
<dbReference type="RefSeq" id="WP_378614617.1">
    <property type="nucleotide sequence ID" value="NZ_JBHSAX010000019.1"/>
</dbReference>
<dbReference type="EC" id="3.5.1.4" evidence="3"/>
<organism evidence="6 7">
    <name type="scientific">Nocardia jiangsuensis</name>
    <dbReference type="NCBI Taxonomy" id="1691563"/>
    <lineage>
        <taxon>Bacteria</taxon>
        <taxon>Bacillati</taxon>
        <taxon>Actinomycetota</taxon>
        <taxon>Actinomycetes</taxon>
        <taxon>Mycobacteriales</taxon>
        <taxon>Nocardiaceae</taxon>
        <taxon>Nocardia</taxon>
    </lineage>
</organism>
<dbReference type="PANTHER" id="PTHR11895:SF7">
    <property type="entry name" value="GLUTAMYL-TRNA(GLN) AMIDOTRANSFERASE SUBUNIT A, MITOCHONDRIAL"/>
    <property type="match status" value="1"/>
</dbReference>
<dbReference type="GO" id="GO:0004040">
    <property type="term" value="F:amidase activity"/>
    <property type="evidence" value="ECO:0007669"/>
    <property type="project" value="UniProtKB-EC"/>
</dbReference>
<proteinExistence type="inferred from homology"/>
<dbReference type="InterPro" id="IPR000120">
    <property type="entry name" value="Amidase"/>
</dbReference>
<comment type="similarity">
    <text evidence="2">Belongs to the amidase family.</text>
</comment>
<evidence type="ECO:0000256" key="1">
    <source>
        <dbReference type="ARBA" id="ARBA00001311"/>
    </source>
</evidence>
<sequence>MTDSTAAPLPYAGVAETAAEVRAGKITAAEAVDQALARIAAAEPLRAFALVNAERARAEAAERDAGQAAGAPLGPLHGVPIAVKDELDVAGAPTRYGGVAAGGEPAAADAEAVRRLRAAGAVIVGKTAMPEFGIWPYTESAAGGYTHNPWSPRHSPGGSSGGSAAAVAAGLVPAATGGDGGGSIRIPAACCGVFGLKPQRGRVSTAPHPDLWGALGTVGVLTRAVADSALLYDVLAGTVAADRWHAPAPAASYTDLDPGPRLRIGLLLRTAVPGVGAAPSCVAAVRETAEALAGLGHEIAEDRYRLPDPTDAFLPQVLDGVRTEAARMPHPHLLERRTRAVVRLSRAAPPPVLRWAERRGEHLAARVDRLFDRYDLLLTPTLAGPPPPIGRLDGTGIIRATLRAVPMIAYTALWNVCGNPAAAVPAGFADGLPRSVQLVGPPNGEHTLLRVAAELERVRPWTAVPPSWTGFAARRPGTSPAPGQPTEEEPHVQRCHRAAARGPQADPQALPRVREGER</sequence>
<evidence type="ECO:0000256" key="2">
    <source>
        <dbReference type="ARBA" id="ARBA00009199"/>
    </source>
</evidence>
<comment type="caution">
    <text evidence="6">The sequence shown here is derived from an EMBL/GenBank/DDBJ whole genome shotgun (WGS) entry which is preliminary data.</text>
</comment>
<feature type="region of interest" description="Disordered" evidence="4">
    <location>
        <begin position="469"/>
        <end position="518"/>
    </location>
</feature>
<feature type="domain" description="Amidase" evidence="5">
    <location>
        <begin position="30"/>
        <end position="449"/>
    </location>
</feature>
<dbReference type="Proteomes" id="UP001595696">
    <property type="component" value="Unassembled WGS sequence"/>
</dbReference>
<dbReference type="InterPro" id="IPR023631">
    <property type="entry name" value="Amidase_dom"/>
</dbReference>
<accession>A0ABV8DXH5</accession>
<dbReference type="Gene3D" id="3.90.1300.10">
    <property type="entry name" value="Amidase signature (AS) domain"/>
    <property type="match status" value="1"/>
</dbReference>
<gene>
    <name evidence="6" type="ORF">ACFO0B_22890</name>
</gene>
<protein>
    <recommendedName>
        <fullName evidence="3">amidase</fullName>
        <ecNumber evidence="3">3.5.1.4</ecNumber>
    </recommendedName>
</protein>
<evidence type="ECO:0000313" key="6">
    <source>
        <dbReference type="EMBL" id="MFC3964843.1"/>
    </source>
</evidence>
<evidence type="ECO:0000256" key="4">
    <source>
        <dbReference type="SAM" id="MobiDB-lite"/>
    </source>
</evidence>